<proteinExistence type="predicted"/>
<dbReference type="GeneID" id="97046167"/>
<accession>A0A6J5CX66</accession>
<keyword evidence="2" id="KW-1185">Reference proteome</keyword>
<dbReference type="AlphaFoldDB" id="A0A6J5CX66"/>
<dbReference type="Proteomes" id="UP000494255">
    <property type="component" value="Unassembled WGS sequence"/>
</dbReference>
<gene>
    <name evidence="1" type="ORF">LMG24238_07629</name>
</gene>
<evidence type="ECO:0000313" key="2">
    <source>
        <dbReference type="Proteomes" id="UP000494255"/>
    </source>
</evidence>
<name>A0A6J5CX66_9BURK</name>
<protein>
    <submittedName>
        <fullName evidence="1">Uncharacterized protein</fullName>
    </submittedName>
</protein>
<sequence length="138" mass="15345">MRQSKENREIGFIRAKALDDLAATSDEEIRNEYREAGQDIAAVARQTRDTLRDVVAAGMRAKLASAKAATKASAATPPINRARPAMERLKEIVAETFMREPRVAMAFRDGKKQTDEDLATVYDDLVRMGIIKPEDHGD</sequence>
<organism evidence="1 2">
    <name type="scientific">Paraburkholderia sediminicola</name>
    <dbReference type="NCBI Taxonomy" id="458836"/>
    <lineage>
        <taxon>Bacteria</taxon>
        <taxon>Pseudomonadati</taxon>
        <taxon>Pseudomonadota</taxon>
        <taxon>Betaproteobacteria</taxon>
        <taxon>Burkholderiales</taxon>
        <taxon>Burkholderiaceae</taxon>
        <taxon>Paraburkholderia</taxon>
    </lineage>
</organism>
<dbReference type="RefSeq" id="WP_175054982.1">
    <property type="nucleotide sequence ID" value="NZ_CADIKC010000023.1"/>
</dbReference>
<reference evidence="1 2" key="1">
    <citation type="submission" date="2020-04" db="EMBL/GenBank/DDBJ databases">
        <authorList>
            <person name="De Canck E."/>
        </authorList>
    </citation>
    <scope>NUCLEOTIDE SEQUENCE [LARGE SCALE GENOMIC DNA]</scope>
    <source>
        <strain evidence="1 2">LMG 24238</strain>
    </source>
</reference>
<dbReference type="EMBL" id="CADIKC010000023">
    <property type="protein sequence ID" value="CAB3745497.1"/>
    <property type="molecule type" value="Genomic_DNA"/>
</dbReference>
<evidence type="ECO:0000313" key="1">
    <source>
        <dbReference type="EMBL" id="CAB3745497.1"/>
    </source>
</evidence>